<dbReference type="SUPFAM" id="SSF47781">
    <property type="entry name" value="RuvA domain 2-like"/>
    <property type="match status" value="1"/>
</dbReference>
<keyword evidence="1" id="KW-0812">Transmembrane</keyword>
<sequence length="193" mass="22373">MIPRRKKKMYLIFNISNEHFITFCVILFSAFVLVFGSIRTGMCQGWPDIKVRLLPDDSFAVVEYDVATRMRHCPHHDQNGKLDEEQLIYVLGMLDQETWLDKKHKKVAKKHLEKHYDRFKAKIQKRGLLSTVNINKAQLTELVALPQVGPVLAVKINEYRNTNNMYVTIEDVKKVEGIGLGTFNAIRHYIGTE</sequence>
<dbReference type="Gene3D" id="1.10.150.320">
    <property type="entry name" value="Photosystem II 12 kDa extrinsic protein"/>
    <property type="match status" value="1"/>
</dbReference>
<protein>
    <submittedName>
        <fullName evidence="2">Helix-hairpin-helix domain-containing protein</fullName>
    </submittedName>
</protein>
<dbReference type="InterPro" id="IPR051675">
    <property type="entry name" value="Endo/Exo/Phosphatase_dom_1"/>
</dbReference>
<evidence type="ECO:0000313" key="2">
    <source>
        <dbReference type="EMBL" id="MBC8430489.1"/>
    </source>
</evidence>
<comment type="caution">
    <text evidence="2">The sequence shown here is derived from an EMBL/GenBank/DDBJ whole genome shotgun (WGS) entry which is preliminary data.</text>
</comment>
<dbReference type="PANTHER" id="PTHR21180:SF32">
    <property type="entry name" value="ENDONUCLEASE_EXONUCLEASE_PHOSPHATASE FAMILY DOMAIN-CONTAINING PROTEIN 1"/>
    <property type="match status" value="1"/>
</dbReference>
<organism evidence="2 3">
    <name type="scientific">Candidatus Desulfatibia vada</name>
    <dbReference type="NCBI Taxonomy" id="2841696"/>
    <lineage>
        <taxon>Bacteria</taxon>
        <taxon>Pseudomonadati</taxon>
        <taxon>Thermodesulfobacteriota</taxon>
        <taxon>Desulfobacteria</taxon>
        <taxon>Desulfobacterales</taxon>
        <taxon>Desulfobacterales incertae sedis</taxon>
        <taxon>Candidatus Desulfatibia</taxon>
    </lineage>
</organism>
<dbReference type="PANTHER" id="PTHR21180">
    <property type="entry name" value="ENDONUCLEASE/EXONUCLEASE/PHOSPHATASE FAMILY DOMAIN-CONTAINING PROTEIN 1"/>
    <property type="match status" value="1"/>
</dbReference>
<dbReference type="Proteomes" id="UP000605201">
    <property type="component" value="Unassembled WGS sequence"/>
</dbReference>
<name>A0A8J6TIZ0_9BACT</name>
<dbReference type="InterPro" id="IPR010994">
    <property type="entry name" value="RuvA_2-like"/>
</dbReference>
<feature type="transmembrane region" description="Helical" evidence="1">
    <location>
        <begin position="20"/>
        <end position="38"/>
    </location>
</feature>
<keyword evidence="1" id="KW-0472">Membrane</keyword>
<dbReference type="GO" id="GO:0015628">
    <property type="term" value="P:protein secretion by the type II secretion system"/>
    <property type="evidence" value="ECO:0007669"/>
    <property type="project" value="TreeGrafter"/>
</dbReference>
<accession>A0A8J6TIZ0</accession>
<keyword evidence="1" id="KW-1133">Transmembrane helix</keyword>
<dbReference type="EMBL" id="JACNIG010000047">
    <property type="protein sequence ID" value="MBC8430489.1"/>
    <property type="molecule type" value="Genomic_DNA"/>
</dbReference>
<proteinExistence type="predicted"/>
<dbReference type="GO" id="GO:0015627">
    <property type="term" value="C:type II protein secretion system complex"/>
    <property type="evidence" value="ECO:0007669"/>
    <property type="project" value="TreeGrafter"/>
</dbReference>
<evidence type="ECO:0000313" key="3">
    <source>
        <dbReference type="Proteomes" id="UP000605201"/>
    </source>
</evidence>
<evidence type="ECO:0000256" key="1">
    <source>
        <dbReference type="SAM" id="Phobius"/>
    </source>
</evidence>
<reference evidence="2 3" key="1">
    <citation type="submission" date="2020-08" db="EMBL/GenBank/DDBJ databases">
        <title>Bridging the membrane lipid divide: bacteria of the FCB group superphylum have the potential to synthesize archaeal ether lipids.</title>
        <authorList>
            <person name="Villanueva L."/>
            <person name="Von Meijenfeldt F.A.B."/>
            <person name="Westbye A.B."/>
            <person name="Yadav S."/>
            <person name="Hopmans E.C."/>
            <person name="Dutilh B.E."/>
            <person name="Sinninghe Damste J.S."/>
        </authorList>
    </citation>
    <scope>NUCLEOTIDE SEQUENCE [LARGE SCALE GENOMIC DNA]</scope>
    <source>
        <strain evidence="2">NIOZ-UU17</strain>
    </source>
</reference>
<dbReference type="AlphaFoldDB" id="A0A8J6TIZ0"/>
<gene>
    <name evidence="2" type="ORF">H8D96_01075</name>
</gene>
<dbReference type="Pfam" id="PF12836">
    <property type="entry name" value="HHH_3"/>
    <property type="match status" value="1"/>
</dbReference>